<dbReference type="PIRSF" id="PIRSF002741">
    <property type="entry name" value="MppA"/>
    <property type="match status" value="1"/>
</dbReference>
<gene>
    <name evidence="5" type="ORF">IAI61_01785</name>
</gene>
<reference evidence="5 6" key="1">
    <citation type="submission" date="2020-09" db="EMBL/GenBank/DDBJ databases">
        <title>Roseomonas.</title>
        <authorList>
            <person name="Zhu W."/>
        </authorList>
    </citation>
    <scope>NUCLEOTIDE SEQUENCE [LARGE SCALE GENOMIC DNA]</scope>
    <source>
        <strain evidence="5 6">573</strain>
    </source>
</reference>
<evidence type="ECO:0000256" key="1">
    <source>
        <dbReference type="ARBA" id="ARBA00004418"/>
    </source>
</evidence>
<protein>
    <submittedName>
        <fullName evidence="5">Peptide ABC transporter</fullName>
    </submittedName>
</protein>
<evidence type="ECO:0000259" key="4">
    <source>
        <dbReference type="Pfam" id="PF00496"/>
    </source>
</evidence>
<comment type="similarity">
    <text evidence="2">Belongs to the bacterial solute-binding protein 5 family.</text>
</comment>
<dbReference type="EMBL" id="JACTNG010000001">
    <property type="protein sequence ID" value="MBO1077745.1"/>
    <property type="molecule type" value="Genomic_DNA"/>
</dbReference>
<dbReference type="SUPFAM" id="SSF53850">
    <property type="entry name" value="Periplasmic binding protein-like II"/>
    <property type="match status" value="1"/>
</dbReference>
<dbReference type="Proteomes" id="UP001518989">
    <property type="component" value="Unassembled WGS sequence"/>
</dbReference>
<dbReference type="InterPro" id="IPR039424">
    <property type="entry name" value="SBP_5"/>
</dbReference>
<dbReference type="PANTHER" id="PTHR30290">
    <property type="entry name" value="PERIPLASMIC BINDING COMPONENT OF ABC TRANSPORTER"/>
    <property type="match status" value="1"/>
</dbReference>
<dbReference type="PANTHER" id="PTHR30290:SF38">
    <property type="entry name" value="D,D-DIPEPTIDE-BINDING PERIPLASMIC PROTEIN DDPA-RELATED"/>
    <property type="match status" value="1"/>
</dbReference>
<organism evidence="5 6">
    <name type="scientific">Roseomonas haemaphysalidis</name>
    <dbReference type="NCBI Taxonomy" id="2768162"/>
    <lineage>
        <taxon>Bacteria</taxon>
        <taxon>Pseudomonadati</taxon>
        <taxon>Pseudomonadota</taxon>
        <taxon>Alphaproteobacteria</taxon>
        <taxon>Acetobacterales</taxon>
        <taxon>Roseomonadaceae</taxon>
        <taxon>Roseomonas</taxon>
    </lineage>
</organism>
<comment type="caution">
    <text evidence="5">The sequence shown here is derived from an EMBL/GenBank/DDBJ whole genome shotgun (WGS) entry which is preliminary data.</text>
</comment>
<evidence type="ECO:0000256" key="2">
    <source>
        <dbReference type="ARBA" id="ARBA00005695"/>
    </source>
</evidence>
<evidence type="ECO:0000313" key="6">
    <source>
        <dbReference type="Proteomes" id="UP001518989"/>
    </source>
</evidence>
<keyword evidence="3" id="KW-0732">Signal</keyword>
<sequence>MSIPQVPHGPSADPVIHLRRREMLVAGGAALLMGLSRGRAAAQPVPRKGGILKLAAPFNPSSLDPVTGGAGSDHMVLYPVFDTLVSFDPGTLAPQPGLAVAWNYPDPRTLILTLRAGVRFHDGTPMDAAAVKANLDRARMDDRSSVKGDLQSLASVQVLAPDSVALHLSRPDTALPLILADRAGMMSSPRAITARGRQYDREPVGAGPFKFGRWADNDVVELVRNEDYWDRDLPHLDGITFRIITDLNTGLRSVLAGENHGAYRLNPQQKIVADRMGARVVVSSTPTIADYHLVFNSRRAPLNDVRVRRAINYAVDRAAFNRAALLGLGTPAQTMLPPGYWAHDESLNDFYTHDPDRARALLREAGHAEGIDIQFFGNADQASQQRHEIVIEQLRQVGIRARLTAGSNADMYQRFMIQQEGDMIMTLWTGRPDPALPFLLVYGENGFNNAGKVPPPPEMVAAQDEAQTASDQPGRKRAFAKLERLALEHALSCELAFVPGIEVFTPDVRNYTPNLLGKPKFNDVFLAA</sequence>
<dbReference type="InterPro" id="IPR000914">
    <property type="entry name" value="SBP_5_dom"/>
</dbReference>
<name>A0ABS3KJW8_9PROT</name>
<evidence type="ECO:0000313" key="5">
    <source>
        <dbReference type="EMBL" id="MBO1077745.1"/>
    </source>
</evidence>
<dbReference type="Pfam" id="PF00496">
    <property type="entry name" value="SBP_bac_5"/>
    <property type="match status" value="1"/>
</dbReference>
<keyword evidence="6" id="KW-1185">Reference proteome</keyword>
<evidence type="ECO:0000256" key="3">
    <source>
        <dbReference type="ARBA" id="ARBA00022729"/>
    </source>
</evidence>
<proteinExistence type="inferred from homology"/>
<dbReference type="Gene3D" id="3.10.105.10">
    <property type="entry name" value="Dipeptide-binding Protein, Domain 3"/>
    <property type="match status" value="1"/>
</dbReference>
<comment type="subcellular location">
    <subcellularLocation>
        <location evidence="1">Periplasm</location>
    </subcellularLocation>
</comment>
<feature type="domain" description="Solute-binding protein family 5" evidence="4">
    <location>
        <begin position="94"/>
        <end position="444"/>
    </location>
</feature>
<accession>A0ABS3KJW8</accession>
<dbReference type="RefSeq" id="WP_207415152.1">
    <property type="nucleotide sequence ID" value="NZ_CP061179.1"/>
</dbReference>
<dbReference type="InterPro" id="IPR030678">
    <property type="entry name" value="Peptide/Ni-bd"/>
</dbReference>
<dbReference type="Gene3D" id="3.40.190.10">
    <property type="entry name" value="Periplasmic binding protein-like II"/>
    <property type="match status" value="1"/>
</dbReference>